<evidence type="ECO:0000313" key="1">
    <source>
        <dbReference type="EMBL" id="KAJ8885301.1"/>
    </source>
</evidence>
<comment type="caution">
    <text evidence="1">The sequence shown here is derived from an EMBL/GenBank/DDBJ whole genome shotgun (WGS) entry which is preliminary data.</text>
</comment>
<sequence length="127" mass="14821">MTLLKELKVIERDQWPSEKPPGFGEIEIERLFRRFKLTASNIKNGSRVSKELNLLFNCIKLIICCSTKCERGFSQINFIILPTLYRITIPHVSILMFVKLHGPTLREWNAEPYVTSCLRKHWSANDT</sequence>
<evidence type="ECO:0000313" key="2">
    <source>
        <dbReference type="Proteomes" id="UP001159363"/>
    </source>
</evidence>
<keyword evidence="2" id="KW-1185">Reference proteome</keyword>
<accession>A0ABQ9HLS2</accession>
<gene>
    <name evidence="1" type="ORF">PR048_011498</name>
</gene>
<proteinExistence type="predicted"/>
<name>A0ABQ9HLS2_9NEOP</name>
<protein>
    <recommendedName>
        <fullName evidence="3">HAT C-terminal dimerisation domain-containing protein</fullName>
    </recommendedName>
</protein>
<organism evidence="1 2">
    <name type="scientific">Dryococelus australis</name>
    <dbReference type="NCBI Taxonomy" id="614101"/>
    <lineage>
        <taxon>Eukaryota</taxon>
        <taxon>Metazoa</taxon>
        <taxon>Ecdysozoa</taxon>
        <taxon>Arthropoda</taxon>
        <taxon>Hexapoda</taxon>
        <taxon>Insecta</taxon>
        <taxon>Pterygota</taxon>
        <taxon>Neoptera</taxon>
        <taxon>Polyneoptera</taxon>
        <taxon>Phasmatodea</taxon>
        <taxon>Verophasmatodea</taxon>
        <taxon>Anareolatae</taxon>
        <taxon>Phasmatidae</taxon>
        <taxon>Eurycanthinae</taxon>
        <taxon>Dryococelus</taxon>
    </lineage>
</organism>
<dbReference type="Proteomes" id="UP001159363">
    <property type="component" value="Chromosome X"/>
</dbReference>
<reference evidence="1 2" key="1">
    <citation type="submission" date="2023-02" db="EMBL/GenBank/DDBJ databases">
        <title>LHISI_Scaffold_Assembly.</title>
        <authorList>
            <person name="Stuart O.P."/>
            <person name="Cleave R."/>
            <person name="Magrath M.J.L."/>
            <person name="Mikheyev A.S."/>
        </authorList>
    </citation>
    <scope>NUCLEOTIDE SEQUENCE [LARGE SCALE GENOMIC DNA]</scope>
    <source>
        <strain evidence="1">Daus_M_001</strain>
        <tissue evidence="1">Leg muscle</tissue>
    </source>
</reference>
<dbReference type="EMBL" id="JARBHB010000004">
    <property type="protein sequence ID" value="KAJ8885301.1"/>
    <property type="molecule type" value="Genomic_DNA"/>
</dbReference>
<evidence type="ECO:0008006" key="3">
    <source>
        <dbReference type="Google" id="ProtNLM"/>
    </source>
</evidence>